<evidence type="ECO:0000256" key="1">
    <source>
        <dbReference type="ARBA" id="ARBA00004470"/>
    </source>
</evidence>
<evidence type="ECO:0000256" key="14">
    <source>
        <dbReference type="ARBA" id="ARBA00023315"/>
    </source>
</evidence>
<evidence type="ECO:0000259" key="15">
    <source>
        <dbReference type="Pfam" id="PF01553"/>
    </source>
</evidence>
<evidence type="ECO:0000256" key="4">
    <source>
        <dbReference type="ARBA" id="ARBA00007937"/>
    </source>
</evidence>
<feature type="domain" description="Phospholipid/glycerol acyltransferase" evidence="15">
    <location>
        <begin position="276"/>
        <end position="346"/>
    </location>
</feature>
<keyword evidence="10" id="KW-0809">Transit peptide</keyword>
<keyword evidence="18" id="KW-1185">Reference proteome</keyword>
<evidence type="ECO:0000256" key="8">
    <source>
        <dbReference type="ARBA" id="ARBA00022640"/>
    </source>
</evidence>
<organism evidence="17 18">
    <name type="scientific">Musa troglodytarum</name>
    <name type="common">fe'i banana</name>
    <dbReference type="NCBI Taxonomy" id="320322"/>
    <lineage>
        <taxon>Eukaryota</taxon>
        <taxon>Viridiplantae</taxon>
        <taxon>Streptophyta</taxon>
        <taxon>Embryophyta</taxon>
        <taxon>Tracheophyta</taxon>
        <taxon>Spermatophyta</taxon>
        <taxon>Magnoliopsida</taxon>
        <taxon>Liliopsida</taxon>
        <taxon>Zingiberales</taxon>
        <taxon>Musaceae</taxon>
        <taxon>Musa</taxon>
    </lineage>
</organism>
<dbReference type="Proteomes" id="UP001055439">
    <property type="component" value="Chromosome 2"/>
</dbReference>
<evidence type="ECO:0000256" key="7">
    <source>
        <dbReference type="ARBA" id="ARBA00022528"/>
    </source>
</evidence>
<keyword evidence="8" id="KW-0934">Plastid</keyword>
<sequence length="501" mass="55123">MLSTAAPTFSAASHLANTKRGEIGSELEGGLEAILGLSRDISCGWIPSCGPSMSSSVASLTSWSPTPMTLAAPPRTSGSCAGVRGVPTIRGASGASSSGGGISLNCLVRWRLGRRPRWISGSKARAVVEPVGRGWRSVTRRAVLASDMGAEVEVGHSRCFLRVRNEEELLSCIRKKVEAGKLSSDIATRLEEVFYNYRNAVMQSRDSSASEIIPSNMAVAFDRILLDVENPFNFSPYHKAVREPFDYYMFGQNYFRPLVDFRTSYIGNLFLFFDMEKKLKQGHNIVLFSNHQTEADPPLIALLLERTNPYLAEKLVFVAGDRVITDPLCKPFSMGRGESQIIWIASSGGRDRPDPLTGKWHPASFDESSVDNMRRLVDHSGVMGHMYPLALLCYGVMPPRPEVEKQIGERRKFSFHGVGLSVAPEINFDDIASGCENPEEAKKAFSRALYGSIIEQYNVLESAIYRYQGLNASNSIISLSQPWLPAEEVPSPFGSSNNKIH</sequence>
<dbReference type="EMBL" id="CP097504">
    <property type="protein sequence ID" value="URD87241.1"/>
    <property type="molecule type" value="Genomic_DNA"/>
</dbReference>
<dbReference type="SUPFAM" id="SSF69593">
    <property type="entry name" value="Glycerol-3-phosphate (1)-acyltransferase"/>
    <property type="match status" value="1"/>
</dbReference>
<dbReference type="GO" id="GO:0004366">
    <property type="term" value="F:glycerol-3-phosphate O-acyltransferase activity"/>
    <property type="evidence" value="ECO:0007669"/>
    <property type="project" value="UniProtKB-EC"/>
</dbReference>
<evidence type="ECO:0000313" key="17">
    <source>
        <dbReference type="EMBL" id="URD87241.1"/>
    </source>
</evidence>
<feature type="non-terminal residue" evidence="17">
    <location>
        <position position="501"/>
    </location>
</feature>
<evidence type="ECO:0000256" key="10">
    <source>
        <dbReference type="ARBA" id="ARBA00022946"/>
    </source>
</evidence>
<dbReference type="EC" id="2.3.1.15" evidence="5"/>
<keyword evidence="12" id="KW-0594">Phospholipid biosynthesis</keyword>
<evidence type="ECO:0000256" key="5">
    <source>
        <dbReference type="ARBA" id="ARBA00013113"/>
    </source>
</evidence>
<dbReference type="GO" id="GO:0006655">
    <property type="term" value="P:phosphatidylglycerol biosynthetic process"/>
    <property type="evidence" value="ECO:0007669"/>
    <property type="project" value="TreeGrafter"/>
</dbReference>
<dbReference type="AlphaFoldDB" id="A0A9E7JNK5"/>
<accession>A0A9E7JNK5</accession>
<comment type="pathway">
    <text evidence="2">Phospholipid metabolism; CDP-diacylglycerol biosynthesis; CDP-diacylglycerol from sn-glycerol 3-phosphate: step 1/3.</text>
</comment>
<name>A0A9E7JNK5_9LILI</name>
<evidence type="ECO:0000256" key="11">
    <source>
        <dbReference type="ARBA" id="ARBA00023098"/>
    </source>
</evidence>
<dbReference type="InterPro" id="IPR016222">
    <property type="entry name" value="G3P_O-acylTrfase_chlp"/>
</dbReference>
<evidence type="ECO:0000256" key="13">
    <source>
        <dbReference type="ARBA" id="ARBA00023264"/>
    </source>
</evidence>
<dbReference type="InterPro" id="IPR038114">
    <property type="entry name" value="GPAT_N_sf"/>
</dbReference>
<dbReference type="Pfam" id="PF14829">
    <property type="entry name" value="GPAT_N"/>
    <property type="match status" value="1"/>
</dbReference>
<evidence type="ECO:0000313" key="18">
    <source>
        <dbReference type="Proteomes" id="UP001055439"/>
    </source>
</evidence>
<evidence type="ECO:0000256" key="12">
    <source>
        <dbReference type="ARBA" id="ARBA00023209"/>
    </source>
</evidence>
<dbReference type="PANTHER" id="PTHR35695:SF1">
    <property type="entry name" value="GLYCEROL-3-PHOSPHATE ACYLTRANSFERASE, CHLOROPLASTIC"/>
    <property type="match status" value="1"/>
</dbReference>
<evidence type="ECO:0000256" key="6">
    <source>
        <dbReference type="ARBA" id="ARBA00022516"/>
    </source>
</evidence>
<proteinExistence type="inferred from homology"/>
<keyword evidence="11" id="KW-0443">Lipid metabolism</keyword>
<dbReference type="Pfam" id="PF01553">
    <property type="entry name" value="Acyltransferase"/>
    <property type="match status" value="1"/>
</dbReference>
<dbReference type="GO" id="GO:0009570">
    <property type="term" value="C:chloroplast stroma"/>
    <property type="evidence" value="ECO:0007669"/>
    <property type="project" value="UniProtKB-SubCell"/>
</dbReference>
<dbReference type="Gene3D" id="1.10.1200.50">
    <property type="entry name" value="Glycerol-3-phosphate acyltransferase, alpha helical bundle, N-terminal"/>
    <property type="match status" value="1"/>
</dbReference>
<keyword evidence="6" id="KW-0444">Lipid biosynthesis</keyword>
<reference evidence="17" key="1">
    <citation type="submission" date="2022-05" db="EMBL/GenBank/DDBJ databases">
        <title>The Musa troglodytarum L. genome provides insights into the mechanism of non-climacteric behaviour and enrichment of carotenoids.</title>
        <authorList>
            <person name="Wang J."/>
        </authorList>
    </citation>
    <scope>NUCLEOTIDE SEQUENCE</scope>
    <source>
        <tissue evidence="17">Leaf</tissue>
    </source>
</reference>
<dbReference type="PANTHER" id="PTHR35695">
    <property type="entry name" value="GLYCEROL-3-PHOSPHATE ACYLTRANSFERASE, CHLOROPLASTIC"/>
    <property type="match status" value="1"/>
</dbReference>
<feature type="domain" description="Glycerol-3-phosphate O-acyltransferase alpha-helical bundle N-terminal" evidence="16">
    <location>
        <begin position="157"/>
        <end position="232"/>
    </location>
</feature>
<evidence type="ECO:0000256" key="9">
    <source>
        <dbReference type="ARBA" id="ARBA00022679"/>
    </source>
</evidence>
<comment type="subcellular location">
    <subcellularLocation>
        <location evidence="1">Plastid</location>
        <location evidence="1">Chloroplast stroma</location>
    </subcellularLocation>
</comment>
<evidence type="ECO:0000256" key="2">
    <source>
        <dbReference type="ARBA" id="ARBA00004765"/>
    </source>
</evidence>
<dbReference type="Gene3D" id="3.40.1130.10">
    <property type="entry name" value="Glycerol-3-phosphate (1)-acyltransferase"/>
    <property type="match status" value="2"/>
</dbReference>
<protein>
    <recommendedName>
        <fullName evidence="5">glycerol-3-phosphate 1-O-acyltransferase</fullName>
        <ecNumber evidence="5">2.3.1.15</ecNumber>
    </recommendedName>
</protein>
<evidence type="ECO:0000259" key="16">
    <source>
        <dbReference type="Pfam" id="PF14829"/>
    </source>
</evidence>
<comment type="pathway">
    <text evidence="3">Lipid metabolism.</text>
</comment>
<evidence type="ECO:0000256" key="3">
    <source>
        <dbReference type="ARBA" id="ARBA00005189"/>
    </source>
</evidence>
<dbReference type="InterPro" id="IPR002123">
    <property type="entry name" value="Plipid/glycerol_acylTrfase"/>
</dbReference>
<dbReference type="InterPro" id="IPR023083">
    <property type="entry name" value="G3P_O-acylTrfase_N"/>
</dbReference>
<comment type="similarity">
    <text evidence="4">Belongs to the GPAT/DAPAT family.</text>
</comment>
<keyword evidence="7" id="KW-0150">Chloroplast</keyword>
<dbReference type="OrthoDB" id="524544at2759"/>
<keyword evidence="14 17" id="KW-0012">Acyltransferase</keyword>
<keyword evidence="9" id="KW-0808">Transferase</keyword>
<keyword evidence="13" id="KW-1208">Phospholipid metabolism</keyword>
<gene>
    <name evidence="17" type="ORF">MUK42_20554</name>
</gene>